<evidence type="ECO:0000313" key="2">
    <source>
        <dbReference type="EMBL" id="GEM82818.1"/>
    </source>
</evidence>
<protein>
    <recommendedName>
        <fullName evidence="1">Methyltransferase type 11 domain-containing protein</fullName>
    </recommendedName>
</protein>
<dbReference type="Gene3D" id="3.40.50.150">
    <property type="entry name" value="Vaccinia Virus protein VP39"/>
    <property type="match status" value="1"/>
</dbReference>
<proteinExistence type="predicted"/>
<name>A0A511QZN7_9DEIN</name>
<comment type="caution">
    <text evidence="2">The sequence shown here is derived from an EMBL/GenBank/DDBJ whole genome shotgun (WGS) entry which is preliminary data.</text>
</comment>
<dbReference type="GO" id="GO:0008757">
    <property type="term" value="F:S-adenosylmethionine-dependent methyltransferase activity"/>
    <property type="evidence" value="ECO:0007669"/>
    <property type="project" value="InterPro"/>
</dbReference>
<sequence>MQQLFPDQRQPAPLTLAARTNLWPLTALGYEIWRKRALSLLSGRYFPLEEEFELMRQRVGPVEGRVFLDLGTSTGLYARALLEAGASRVYALDLSPAMLKVAVQKASGHAGLVPLLARAEAIPLPEAAVDGVVVGGSWNEFPYPQEVINEIYRVLKPGGRLWIMFSHHSDSPLQRVLEWVGLRFPALPELMDSLSKRGFEVDGWRERSVGFVTGTKVTTGE</sequence>
<evidence type="ECO:0000313" key="3">
    <source>
        <dbReference type="Proteomes" id="UP000321197"/>
    </source>
</evidence>
<dbReference type="PANTHER" id="PTHR42912">
    <property type="entry name" value="METHYLTRANSFERASE"/>
    <property type="match status" value="1"/>
</dbReference>
<dbReference type="InterPro" id="IPR029063">
    <property type="entry name" value="SAM-dependent_MTases_sf"/>
</dbReference>
<accession>A0A511QZN7</accession>
<dbReference type="OrthoDB" id="31962at2"/>
<organism evidence="2 3">
    <name type="scientific">Meiothermus hypogaeus NBRC 106114</name>
    <dbReference type="NCBI Taxonomy" id="1227553"/>
    <lineage>
        <taxon>Bacteria</taxon>
        <taxon>Thermotogati</taxon>
        <taxon>Deinococcota</taxon>
        <taxon>Deinococci</taxon>
        <taxon>Thermales</taxon>
        <taxon>Thermaceae</taxon>
        <taxon>Meiothermus</taxon>
    </lineage>
</organism>
<dbReference type="Proteomes" id="UP000321197">
    <property type="component" value="Unassembled WGS sequence"/>
</dbReference>
<gene>
    <name evidence="2" type="ORF">MHY01S_09840</name>
</gene>
<reference evidence="2 3" key="1">
    <citation type="submission" date="2019-07" db="EMBL/GenBank/DDBJ databases">
        <title>Whole genome shotgun sequence of Meiothermus hypogaeus NBRC 106114.</title>
        <authorList>
            <person name="Hosoyama A."/>
            <person name="Uohara A."/>
            <person name="Ohji S."/>
            <person name="Ichikawa N."/>
        </authorList>
    </citation>
    <scope>NUCLEOTIDE SEQUENCE [LARGE SCALE GENOMIC DNA]</scope>
    <source>
        <strain evidence="2 3">NBRC 106114</strain>
    </source>
</reference>
<dbReference type="InterPro" id="IPR050508">
    <property type="entry name" value="Methyltransf_Superfamily"/>
</dbReference>
<dbReference type="EMBL" id="BJXL01000022">
    <property type="protein sequence ID" value="GEM82818.1"/>
    <property type="molecule type" value="Genomic_DNA"/>
</dbReference>
<feature type="domain" description="Methyltransferase type 11" evidence="1">
    <location>
        <begin position="68"/>
        <end position="163"/>
    </location>
</feature>
<dbReference type="InterPro" id="IPR013216">
    <property type="entry name" value="Methyltransf_11"/>
</dbReference>
<dbReference type="RefSeq" id="WP_119342081.1">
    <property type="nucleotide sequence ID" value="NZ_BJXL01000022.1"/>
</dbReference>
<dbReference type="Pfam" id="PF08241">
    <property type="entry name" value="Methyltransf_11"/>
    <property type="match status" value="1"/>
</dbReference>
<dbReference type="AlphaFoldDB" id="A0A511QZN7"/>
<evidence type="ECO:0000259" key="1">
    <source>
        <dbReference type="Pfam" id="PF08241"/>
    </source>
</evidence>
<dbReference type="SUPFAM" id="SSF53335">
    <property type="entry name" value="S-adenosyl-L-methionine-dependent methyltransferases"/>
    <property type="match status" value="1"/>
</dbReference>
<dbReference type="PANTHER" id="PTHR42912:SF93">
    <property type="entry name" value="N6-ADENOSINE-METHYLTRANSFERASE TMT1A"/>
    <property type="match status" value="1"/>
</dbReference>
<dbReference type="CDD" id="cd02440">
    <property type="entry name" value="AdoMet_MTases"/>
    <property type="match status" value="1"/>
</dbReference>